<organism evidence="1 2">
    <name type="scientific">Verticillium longisporum</name>
    <name type="common">Verticillium dahliae var. longisporum</name>
    <dbReference type="NCBI Taxonomy" id="100787"/>
    <lineage>
        <taxon>Eukaryota</taxon>
        <taxon>Fungi</taxon>
        <taxon>Dikarya</taxon>
        <taxon>Ascomycota</taxon>
        <taxon>Pezizomycotina</taxon>
        <taxon>Sordariomycetes</taxon>
        <taxon>Hypocreomycetidae</taxon>
        <taxon>Glomerellales</taxon>
        <taxon>Plectosphaerellaceae</taxon>
        <taxon>Verticillium</taxon>
    </lineage>
</organism>
<dbReference type="EMBL" id="CVQH01022305">
    <property type="protein sequence ID" value="CRK32774.1"/>
    <property type="molecule type" value="Genomic_DNA"/>
</dbReference>
<evidence type="ECO:0008006" key="3">
    <source>
        <dbReference type="Google" id="ProtNLM"/>
    </source>
</evidence>
<dbReference type="Proteomes" id="UP000044602">
    <property type="component" value="Unassembled WGS sequence"/>
</dbReference>
<accession>A0A0G4MEZ5</accession>
<dbReference type="Gene3D" id="3.80.10.10">
    <property type="entry name" value="Ribonuclease Inhibitor"/>
    <property type="match status" value="1"/>
</dbReference>
<dbReference type="InterPro" id="IPR032675">
    <property type="entry name" value="LRR_dom_sf"/>
</dbReference>
<name>A0A0G4MEZ5_VERLO</name>
<reference evidence="1 2" key="1">
    <citation type="submission" date="2015-05" db="EMBL/GenBank/DDBJ databases">
        <authorList>
            <person name="Wang D.B."/>
            <person name="Wang M."/>
        </authorList>
    </citation>
    <scope>NUCLEOTIDE SEQUENCE [LARGE SCALE GENOMIC DNA]</scope>
    <source>
        <strain evidence="1">VL1</strain>
    </source>
</reference>
<protein>
    <recommendedName>
        <fullName evidence="3">F-box domain-containing protein</fullName>
    </recommendedName>
</protein>
<dbReference type="SUPFAM" id="SSF52047">
    <property type="entry name" value="RNI-like"/>
    <property type="match status" value="1"/>
</dbReference>
<keyword evidence="2" id="KW-1185">Reference proteome</keyword>
<dbReference type="AlphaFoldDB" id="A0A0G4MEZ5"/>
<evidence type="ECO:0000313" key="1">
    <source>
        <dbReference type="EMBL" id="CRK32774.1"/>
    </source>
</evidence>
<gene>
    <name evidence="1" type="ORF">BN1708_005878</name>
</gene>
<sequence>MISHHPDSISSDKYAQPPAVHDGFSNKTKLFPLHDQKGPIPSLTSFISNAASPYLPLAFLSSPLLLLPPPHRDGLSCRTTSRMRMATSPRRLAEQPWSLNDLSSELLALILEHLWDIDPPSAATSRRLSRRFEAVATPIVYHVLCLNESIVSTGAEARYPNLFRNVAAHTNHVVARSNLDPFGIKRVLDRVRRLQSVQWDYVVAEFNSGLLWLPSDVLKSEQTRHHTTKLHVQGLPLREFEGHLRDTYVRAIPTDLLTTLKLASPAPPLTTRLNSLKQLLLLSRRLETFHYEDRGQGTNFKFSPSERMPALKELVLKSYDWNHSREDVNRNWDFSRLESLDLVSVPIFNFLVSVNFSDLANLQRLHCEDYSAHQATDKRQDATRGLHLLVKKHIRALRSLSLTCHISSFPLDGILAHASTLRSLRFRDHVGFGEEDRRCPTLWPADLETLGRQLPFVHTLEIDMDIALCDPPEFLRAICAFKKLHTLTLHVQTVLHPLEIVHPGMDRDHGAAVRTFGYLIQCKQDFEARAVPGCGPQPWRHMTINVGGWRRAMVRRFSAAWRRQNEQGVFAERCFILERDGGSSGRLTFREERCVETRSTTPTPERMLRSV</sequence>
<evidence type="ECO:0000313" key="2">
    <source>
        <dbReference type="Proteomes" id="UP000044602"/>
    </source>
</evidence>
<proteinExistence type="predicted"/>